<sequence>MANKMKVHVQGEALGMQAIINAGAHTITIDEPTKMGGTDTGADPLQTLLGALAGCENVVANLVAKEINFDLQGITFDIQGELDPRGFMGQEGVRPYFEKVVINAKVKTSESQERITELQTITDQRCPVYTTLKAANVMLDSSWTKA</sequence>
<dbReference type="OrthoDB" id="1433018at2"/>
<dbReference type="SUPFAM" id="SSF82784">
    <property type="entry name" value="OsmC-like"/>
    <property type="match status" value="1"/>
</dbReference>
<dbReference type="PANTHER" id="PTHR35368">
    <property type="entry name" value="HYDROPEROXIDE REDUCTASE"/>
    <property type="match status" value="1"/>
</dbReference>
<dbReference type="Proteomes" id="UP000315711">
    <property type="component" value="Unassembled WGS sequence"/>
</dbReference>
<dbReference type="AlphaFoldDB" id="A0A562QMZ9"/>
<evidence type="ECO:0000313" key="1">
    <source>
        <dbReference type="EMBL" id="TWI58132.1"/>
    </source>
</evidence>
<dbReference type="InterPro" id="IPR003718">
    <property type="entry name" value="OsmC/Ohr_fam"/>
</dbReference>
<accession>A0A562QMZ9</accession>
<dbReference type="PANTHER" id="PTHR35368:SF1">
    <property type="entry name" value="HYDROPEROXIDE REDUCTASE"/>
    <property type="match status" value="1"/>
</dbReference>
<proteinExistence type="predicted"/>
<dbReference type="InterPro" id="IPR052924">
    <property type="entry name" value="OsmC/Ohr_hydroprdx_reductase"/>
</dbReference>
<comment type="caution">
    <text evidence="1">The sequence shown here is derived from an EMBL/GenBank/DDBJ whole genome shotgun (WGS) entry which is preliminary data.</text>
</comment>
<evidence type="ECO:0000313" key="2">
    <source>
        <dbReference type="Proteomes" id="UP000315711"/>
    </source>
</evidence>
<reference evidence="1 2" key="1">
    <citation type="journal article" date="2015" name="Stand. Genomic Sci.">
        <title>Genomic Encyclopedia of Bacterial and Archaeal Type Strains, Phase III: the genomes of soil and plant-associated and newly described type strains.</title>
        <authorList>
            <person name="Whitman W.B."/>
            <person name="Woyke T."/>
            <person name="Klenk H.P."/>
            <person name="Zhou Y."/>
            <person name="Lilburn T.G."/>
            <person name="Beck B.J."/>
            <person name="De Vos P."/>
            <person name="Vandamme P."/>
            <person name="Eisen J.A."/>
            <person name="Garrity G."/>
            <person name="Hugenholtz P."/>
            <person name="Kyrpides N.C."/>
        </authorList>
    </citation>
    <scope>NUCLEOTIDE SEQUENCE [LARGE SCALE GENOMIC DNA]</scope>
    <source>
        <strain evidence="1 2">CGMCC 1.10116</strain>
    </source>
</reference>
<dbReference type="EMBL" id="VLKZ01000003">
    <property type="protein sequence ID" value="TWI58132.1"/>
    <property type="molecule type" value="Genomic_DNA"/>
</dbReference>
<dbReference type="InterPro" id="IPR015946">
    <property type="entry name" value="KH_dom-like_a/b"/>
</dbReference>
<protein>
    <submittedName>
        <fullName evidence="1">Putative OsmC-like protein</fullName>
    </submittedName>
</protein>
<dbReference type="Gene3D" id="3.30.300.20">
    <property type="match status" value="1"/>
</dbReference>
<organism evidence="1 2">
    <name type="scientific">Halalkalibacter nanhaiisediminis</name>
    <dbReference type="NCBI Taxonomy" id="688079"/>
    <lineage>
        <taxon>Bacteria</taxon>
        <taxon>Bacillati</taxon>
        <taxon>Bacillota</taxon>
        <taxon>Bacilli</taxon>
        <taxon>Bacillales</taxon>
        <taxon>Bacillaceae</taxon>
        <taxon>Halalkalibacter</taxon>
    </lineage>
</organism>
<keyword evidence="2" id="KW-1185">Reference proteome</keyword>
<name>A0A562QMZ9_9BACI</name>
<dbReference type="RefSeq" id="WP_144449783.1">
    <property type="nucleotide sequence ID" value="NZ_VLKZ01000003.1"/>
</dbReference>
<dbReference type="Pfam" id="PF02566">
    <property type="entry name" value="OsmC"/>
    <property type="match status" value="1"/>
</dbReference>
<dbReference type="InterPro" id="IPR036102">
    <property type="entry name" value="OsmC/Ohrsf"/>
</dbReference>
<gene>
    <name evidence="1" type="ORF">IQ10_01465</name>
</gene>